<accession>A0A177VA41</accession>
<feature type="region of interest" description="Disordered" evidence="1">
    <location>
        <begin position="145"/>
        <end position="166"/>
    </location>
</feature>
<organism evidence="3 4">
    <name type="scientific">Tilletia caries</name>
    <name type="common">wheat bunt fungus</name>
    <dbReference type="NCBI Taxonomy" id="13290"/>
    <lineage>
        <taxon>Eukaryota</taxon>
        <taxon>Fungi</taxon>
        <taxon>Dikarya</taxon>
        <taxon>Basidiomycota</taxon>
        <taxon>Ustilaginomycotina</taxon>
        <taxon>Exobasidiomycetes</taxon>
        <taxon>Tilletiales</taxon>
        <taxon>Tilletiaceae</taxon>
        <taxon>Tilletia</taxon>
    </lineage>
</organism>
<feature type="compositionally biased region" description="Basic and acidic residues" evidence="1">
    <location>
        <begin position="775"/>
        <end position="793"/>
    </location>
</feature>
<feature type="region of interest" description="Disordered" evidence="1">
    <location>
        <begin position="1"/>
        <end position="26"/>
    </location>
</feature>
<feature type="region of interest" description="Disordered" evidence="1">
    <location>
        <begin position="870"/>
        <end position="893"/>
    </location>
</feature>
<name>A0A177VA41_9BASI</name>
<feature type="region of interest" description="Disordered" evidence="1">
    <location>
        <begin position="217"/>
        <end position="239"/>
    </location>
</feature>
<dbReference type="AlphaFoldDB" id="A0A177VA41"/>
<feature type="compositionally biased region" description="Polar residues" evidence="1">
    <location>
        <begin position="7"/>
        <end position="20"/>
    </location>
</feature>
<feature type="region of interest" description="Disordered" evidence="1">
    <location>
        <begin position="571"/>
        <end position="659"/>
    </location>
</feature>
<dbReference type="Proteomes" id="UP000836402">
    <property type="component" value="Unassembled WGS sequence"/>
</dbReference>
<reference evidence="3" key="2">
    <citation type="journal article" date="2019" name="IMA Fungus">
        <title>Genome sequencing and comparison of five Tilletia species to identify candidate genes for the detection of regulated species infecting wheat.</title>
        <authorList>
            <person name="Nguyen H.D.T."/>
            <person name="Sultana T."/>
            <person name="Kesanakurti P."/>
            <person name="Hambleton S."/>
        </authorList>
    </citation>
    <scope>NUCLEOTIDE SEQUENCE</scope>
    <source>
        <strain evidence="3">DAOMC 238032</strain>
    </source>
</reference>
<keyword evidence="5" id="KW-1185">Reference proteome</keyword>
<dbReference type="EMBL" id="CAJHJG010002172">
    <property type="protein sequence ID" value="CAD6918356.1"/>
    <property type="molecule type" value="Genomic_DNA"/>
</dbReference>
<evidence type="ECO:0000256" key="1">
    <source>
        <dbReference type="SAM" id="MobiDB-lite"/>
    </source>
</evidence>
<evidence type="ECO:0000313" key="2">
    <source>
        <dbReference type="EMBL" id="CAD6918356.1"/>
    </source>
</evidence>
<evidence type="ECO:0000313" key="4">
    <source>
        <dbReference type="Proteomes" id="UP000077671"/>
    </source>
</evidence>
<evidence type="ECO:0000313" key="5">
    <source>
        <dbReference type="Proteomes" id="UP000836402"/>
    </source>
</evidence>
<protein>
    <submittedName>
        <fullName evidence="3">Uncharacterized protein</fullName>
    </submittedName>
</protein>
<feature type="compositionally biased region" description="Low complexity" evidence="1">
    <location>
        <begin position="145"/>
        <end position="158"/>
    </location>
</feature>
<proteinExistence type="predicted"/>
<dbReference type="Proteomes" id="UP000077671">
    <property type="component" value="Unassembled WGS sequence"/>
</dbReference>
<evidence type="ECO:0000313" key="3">
    <source>
        <dbReference type="EMBL" id="KAE8260002.1"/>
    </source>
</evidence>
<reference evidence="3" key="1">
    <citation type="submission" date="2016-04" db="EMBL/GenBank/DDBJ databases">
        <authorList>
            <person name="Nguyen H.D."/>
            <person name="Kesanakurti P."/>
            <person name="Cullis J."/>
            <person name="Levesque C.A."/>
            <person name="Hambleton S."/>
        </authorList>
    </citation>
    <scope>NUCLEOTIDE SEQUENCE</scope>
    <source>
        <strain evidence="3">DAOMC 238032</strain>
    </source>
</reference>
<gene>
    <name evidence="3" type="ORF">A4X03_0g3940</name>
    <name evidence="2" type="ORF">JKIAZH3_G7502</name>
</gene>
<feature type="region of interest" description="Disordered" evidence="1">
    <location>
        <begin position="737"/>
        <end position="802"/>
    </location>
</feature>
<feature type="compositionally biased region" description="Acidic residues" evidence="1">
    <location>
        <begin position="594"/>
        <end position="631"/>
    </location>
</feature>
<comment type="caution">
    <text evidence="3">The sequence shown here is derived from an EMBL/GenBank/DDBJ whole genome shotgun (WGS) entry which is preliminary data.</text>
</comment>
<dbReference type="EMBL" id="LWDD02000492">
    <property type="protein sequence ID" value="KAE8260002.1"/>
    <property type="molecule type" value="Genomic_DNA"/>
</dbReference>
<sequence length="1004" mass="110675">MVHRHPATTQAGQTQPSASLRQHRKSDGRDYDVLMQEARQFVALSRRVSDPTKLKRHIAHLTTFIIQLQPEPEPSQQAAADKICLLLLRNALSCIQRLIDVGAPFRQSNLAALMTAATRTIRDRKALFEAVLSFVRTIHPIAPSSSISTSIPSSSSDPARPGPNSATLFTQRILPSLITAFGKAGLPHLGEQLIQESTSNPATHTQLLSRYMASISTHAPQRGQRKDQPPDPLGGKYTGPTLAALHAYDTLLVAERRRKACLEPPLDPSIPALPDIAQIRLGAWSAQPDVWAALVGARLSVGDENGAEVWLSIYRSLIHHKRWRALVDRPNDLDDDADGEGEGGPMVSTYLPDPSPRPYLLRAQTRVSHGKRLRYVRQKTKAALRKDPELVAPYQTSVVREQMRFLNRDGVVPDLVTHNFLIGFEAGCERLPNALVLVEQTLRAAALSLRSDPARDDDRNAVVEEEEEEEDKERSIRLLHALGPGFLANVAEIHLRRSKMLLRLESDGAGENAIERRKLFNKTAAGFTQARHPIASYFCGITAGDSLALWLELLEQPGRGGLGAGAASTVAMGEVGDGDGDGEEGAEWQARDGEELEEDEHEDGGEEDVDVEVNWQEEEERILNEEDESESDNTRLEASPNHSPNSPPLPTQAQAQATWSLTHPEHRRLPMRLSAWTRRYLSSLLSAPTYEYPHALLLLEQLSSRRSGMFAVSQPLVTDVLAGLMRAGHTHVLRHMGEKERVEEGRGRGLGGEGSSTVTFVEESSEEESVTVVTMERRSLDSSETKKQEDPRSRSSNPTVQNALRSSANTALISQLLSSAILAEIKYTVANYLDVIAQRSGAGAGGGDEGAEERMLADGQAFHAALGGGAVSTHQTGTRTGTKEEEDDDDGSVPTIGVEWVRNLILDRTPEVGAPIRTLSYRLLMNEGLLESRIQQHRGGSPLPPWDEEARAQLMQIVLGWTRERVRERREALRAPWPVELVEELERERRGPAWTHIIVNGRGR</sequence>
<reference evidence="2" key="3">
    <citation type="submission" date="2020-10" db="EMBL/GenBank/DDBJ databases">
        <authorList>
            <person name="Sedaghatjoo S."/>
        </authorList>
    </citation>
    <scope>NUCLEOTIDE SEQUENCE</scope>
    <source>
        <strain evidence="2">AZH3</strain>
    </source>
</reference>
<feature type="compositionally biased region" description="Acidic residues" evidence="1">
    <location>
        <begin position="576"/>
        <end position="586"/>
    </location>
</feature>
<feature type="compositionally biased region" description="Basic and acidic residues" evidence="1">
    <location>
        <begin position="737"/>
        <end position="747"/>
    </location>
</feature>